<reference evidence="2" key="2">
    <citation type="submission" date="2021-03" db="UniProtKB">
        <authorList>
            <consortium name="EnsemblPlants"/>
        </authorList>
    </citation>
    <scope>IDENTIFICATION</scope>
</reference>
<dbReference type="Gramene" id="AUR62042852-RA">
    <property type="protein sequence ID" value="AUR62042852-RA:cds"/>
    <property type="gene ID" value="AUR62042852"/>
</dbReference>
<evidence type="ECO:0000313" key="2">
    <source>
        <dbReference type="EnsemblPlants" id="AUR62042852-RA:cds"/>
    </source>
</evidence>
<dbReference type="EnsemblPlants" id="AUR62042852-RA">
    <property type="protein sequence ID" value="AUR62042852-RA:cds"/>
    <property type="gene ID" value="AUR62042852"/>
</dbReference>
<evidence type="ECO:0000256" key="1">
    <source>
        <dbReference type="SAM" id="MobiDB-lite"/>
    </source>
</evidence>
<feature type="compositionally biased region" description="Basic and acidic residues" evidence="1">
    <location>
        <begin position="10"/>
        <end position="24"/>
    </location>
</feature>
<protein>
    <submittedName>
        <fullName evidence="2">Uncharacterized protein</fullName>
    </submittedName>
</protein>
<evidence type="ECO:0000313" key="3">
    <source>
        <dbReference type="Proteomes" id="UP000596660"/>
    </source>
</evidence>
<organism evidence="2 3">
    <name type="scientific">Chenopodium quinoa</name>
    <name type="common">Quinoa</name>
    <dbReference type="NCBI Taxonomy" id="63459"/>
    <lineage>
        <taxon>Eukaryota</taxon>
        <taxon>Viridiplantae</taxon>
        <taxon>Streptophyta</taxon>
        <taxon>Embryophyta</taxon>
        <taxon>Tracheophyta</taxon>
        <taxon>Spermatophyta</taxon>
        <taxon>Magnoliopsida</taxon>
        <taxon>eudicotyledons</taxon>
        <taxon>Gunneridae</taxon>
        <taxon>Pentapetalae</taxon>
        <taxon>Caryophyllales</taxon>
        <taxon>Chenopodiaceae</taxon>
        <taxon>Chenopodioideae</taxon>
        <taxon>Atripliceae</taxon>
        <taxon>Chenopodium</taxon>
    </lineage>
</organism>
<sequence length="75" mass="8514">MDNMTVEVSSLKEENKELHKQNEEIKEKCDENTKLLKTMTTLFSQVLESFRSGEGSSQVLDAAQLALRMANPRVI</sequence>
<keyword evidence="3" id="KW-1185">Reference proteome</keyword>
<reference evidence="2" key="1">
    <citation type="journal article" date="2017" name="Nature">
        <title>The genome of Chenopodium quinoa.</title>
        <authorList>
            <person name="Jarvis D.E."/>
            <person name="Ho Y.S."/>
            <person name="Lightfoot D.J."/>
            <person name="Schmoeckel S.M."/>
            <person name="Li B."/>
            <person name="Borm T.J.A."/>
            <person name="Ohyanagi H."/>
            <person name="Mineta K."/>
            <person name="Michell C.T."/>
            <person name="Saber N."/>
            <person name="Kharbatia N.M."/>
            <person name="Rupper R.R."/>
            <person name="Sharp A.R."/>
            <person name="Dally N."/>
            <person name="Boughton B.A."/>
            <person name="Woo Y.H."/>
            <person name="Gao G."/>
            <person name="Schijlen E.G.W.M."/>
            <person name="Guo X."/>
            <person name="Momin A.A."/>
            <person name="Negrao S."/>
            <person name="Al-Babili S."/>
            <person name="Gehring C."/>
            <person name="Roessner U."/>
            <person name="Jung C."/>
            <person name="Murphy K."/>
            <person name="Arold S.T."/>
            <person name="Gojobori T."/>
            <person name="van der Linden C.G."/>
            <person name="van Loo E.N."/>
            <person name="Jellen E.N."/>
            <person name="Maughan P.J."/>
            <person name="Tester M."/>
        </authorList>
    </citation>
    <scope>NUCLEOTIDE SEQUENCE [LARGE SCALE GENOMIC DNA]</scope>
    <source>
        <strain evidence="2">cv. PI 614886</strain>
    </source>
</reference>
<proteinExistence type="predicted"/>
<dbReference type="Proteomes" id="UP000596660">
    <property type="component" value="Unplaced"/>
</dbReference>
<feature type="region of interest" description="Disordered" evidence="1">
    <location>
        <begin position="1"/>
        <end position="24"/>
    </location>
</feature>
<dbReference type="AlphaFoldDB" id="A0A803NA53"/>
<accession>A0A803NA53</accession>
<name>A0A803NA53_CHEQI</name>